<dbReference type="InterPro" id="IPR036465">
    <property type="entry name" value="vWFA_dom_sf"/>
</dbReference>
<organism evidence="3 4">
    <name type="scientific">Croceibacter atlanticus (strain ATCC BAA-628 / JCM 21780 / CIP 108009 / IAM 15332 / KCTC 12090 / HTCC2559)</name>
    <dbReference type="NCBI Taxonomy" id="216432"/>
    <lineage>
        <taxon>Bacteria</taxon>
        <taxon>Pseudomonadati</taxon>
        <taxon>Bacteroidota</taxon>
        <taxon>Flavobacteriia</taxon>
        <taxon>Flavobacteriales</taxon>
        <taxon>Flavobacteriaceae</taxon>
        <taxon>Croceibacter</taxon>
    </lineage>
</organism>
<dbReference type="Proteomes" id="UP000002297">
    <property type="component" value="Chromosome"/>
</dbReference>
<dbReference type="OrthoDB" id="9810200at2"/>
<feature type="transmembrane region" description="Helical" evidence="1">
    <location>
        <begin position="618"/>
        <end position="640"/>
    </location>
</feature>
<feature type="transmembrane region" description="Helical" evidence="1">
    <location>
        <begin position="6"/>
        <end position="24"/>
    </location>
</feature>
<keyword evidence="4" id="KW-1185">Reference proteome</keyword>
<name>A3UBG8_CROAH</name>
<dbReference type="SUPFAM" id="SSF53300">
    <property type="entry name" value="vWA-like"/>
    <property type="match status" value="1"/>
</dbReference>
<dbReference type="PANTHER" id="PTHR37464">
    <property type="entry name" value="BLL2463 PROTEIN"/>
    <property type="match status" value="1"/>
</dbReference>
<dbReference type="KEGG" id="cat:CA2559_08051"/>
<evidence type="ECO:0000313" key="4">
    <source>
        <dbReference type="Proteomes" id="UP000002297"/>
    </source>
</evidence>
<dbReference type="Pfam" id="PF07584">
    <property type="entry name" value="BatA"/>
    <property type="match status" value="1"/>
</dbReference>
<keyword evidence="1" id="KW-0812">Transmembrane</keyword>
<dbReference type="eggNOG" id="COG2304">
    <property type="taxonomic scope" value="Bacteria"/>
</dbReference>
<dbReference type="NCBIfam" id="TIGR02226">
    <property type="entry name" value="two_anch"/>
    <property type="match status" value="1"/>
</dbReference>
<keyword evidence="1" id="KW-0472">Membrane</keyword>
<dbReference type="STRING" id="216432.CA2559_08051"/>
<dbReference type="HOGENOM" id="CLU_017817_1_0_10"/>
<gene>
    <name evidence="3" type="ordered locus">CA2559_08051</name>
</gene>
<sequence length="641" mass="72765">MQFKYPELLYALFLLVIPIIVHLFQLRKFQKEEFTNVKFLQRVILQTRKSSQLKKWLTLLSRLLLMACLIIAFAQPFFTANDNATKPQETVIYLDNSFSMQAKGQKGELLKRAIQELLETLPEDEVFTLLTNTDRLKNTTLRESRNEIQEITYDAQSISVNTALIRAKNEFSKTKGVVKNFVAISDFQINDDPFQQTPEEISVNFVQLSPVNKDNLSVDSVYVKDRGINSITLATKISSTGSLSGTLPVALYDGNTLLAKTSVQLEENSTSETVFNIQNPESINGNIRVEDTGLQYDNILYFSINKPDPIKVIAISDVDDSYLKKLYKSPEFELITSTTAQLDYNQLNNANCIILNEVLQLPNGLATILNKLTAANGTVIIVPAQEANINSYNSLFNQLGLSPLSELKNQEKQITNIVFAHPIYEGVFDKRIDNFQYPKVQSYFTTTANANKVLGYQDNSSFLEQTGNVYRFTAALNSQNSNFKNAPLIVPTFYNIAKQSLKGGTLYYTINNANSLDVNVALPQDDILKIESENGSFIPLQQNFNSKVQITTNELPELANNYVVKNENQELLKLSYNYNRDESELTYQNISQLENITINNQVSSFFKQMQQDNSITDLWKWFVIFALLFLCIEILLLKFLK</sequence>
<evidence type="ECO:0000256" key="1">
    <source>
        <dbReference type="SAM" id="Phobius"/>
    </source>
</evidence>
<dbReference type="PANTHER" id="PTHR37464:SF1">
    <property type="entry name" value="BLL2463 PROTEIN"/>
    <property type="match status" value="1"/>
</dbReference>
<dbReference type="GeneID" id="89453364"/>
<reference evidence="3 4" key="1">
    <citation type="journal article" date="2010" name="J. Bacteriol.">
        <title>The complete genome sequence of Croceibacter atlanticus HTCC2559T.</title>
        <authorList>
            <person name="Oh H.M."/>
            <person name="Kang I."/>
            <person name="Ferriera S."/>
            <person name="Giovannoni S.J."/>
            <person name="Cho J.C."/>
        </authorList>
    </citation>
    <scope>NUCLEOTIDE SEQUENCE [LARGE SCALE GENOMIC DNA]</scope>
    <source>
        <strain evidence="4">ATCC BAA-628 / HTCC2559 / KCTC 12090</strain>
    </source>
</reference>
<proteinExistence type="predicted"/>
<feature type="domain" description="Aerotolerance regulator N-terminal" evidence="2">
    <location>
        <begin position="1"/>
        <end position="76"/>
    </location>
</feature>
<dbReference type="EMBL" id="CP002046">
    <property type="protein sequence ID" value="EAP85969.1"/>
    <property type="molecule type" value="Genomic_DNA"/>
</dbReference>
<protein>
    <submittedName>
        <fullName evidence="3">Inter-alpha-trypsin inhibitor heavy chain H2-like protein</fullName>
    </submittedName>
</protein>
<dbReference type="InterPro" id="IPR024163">
    <property type="entry name" value="Aerotolerance_reg_N"/>
</dbReference>
<dbReference type="Gene3D" id="3.40.50.410">
    <property type="entry name" value="von Willebrand factor, type A domain"/>
    <property type="match status" value="1"/>
</dbReference>
<feature type="transmembrane region" description="Helical" evidence="1">
    <location>
        <begin position="56"/>
        <end position="78"/>
    </location>
</feature>
<evidence type="ECO:0000313" key="3">
    <source>
        <dbReference type="EMBL" id="EAP85969.1"/>
    </source>
</evidence>
<dbReference type="InterPro" id="IPR011933">
    <property type="entry name" value="Double_TM_dom"/>
</dbReference>
<keyword evidence="1" id="KW-1133">Transmembrane helix</keyword>
<evidence type="ECO:0000259" key="2">
    <source>
        <dbReference type="Pfam" id="PF07584"/>
    </source>
</evidence>
<accession>A3UBG8</accession>
<dbReference type="AlphaFoldDB" id="A3UBG8"/>
<dbReference type="RefSeq" id="WP_013187355.1">
    <property type="nucleotide sequence ID" value="NC_014230.1"/>
</dbReference>